<dbReference type="AlphaFoldDB" id="A0A5K7ZLT3"/>
<feature type="domain" description="Sigma-54 factor interaction" evidence="3">
    <location>
        <begin position="1"/>
        <end position="89"/>
    </location>
</feature>
<dbReference type="KEGG" id="dov:DSCO28_29900"/>
<dbReference type="Pfam" id="PF00158">
    <property type="entry name" value="Sigma54_activat"/>
    <property type="match status" value="1"/>
</dbReference>
<dbReference type="PANTHER" id="PTHR32071">
    <property type="entry name" value="TRANSCRIPTIONAL REGULATORY PROTEIN"/>
    <property type="match status" value="1"/>
</dbReference>
<dbReference type="InterPro" id="IPR002078">
    <property type="entry name" value="Sigma_54_int"/>
</dbReference>
<keyword evidence="2" id="KW-0067">ATP-binding</keyword>
<dbReference type="GO" id="GO:0005524">
    <property type="term" value="F:ATP binding"/>
    <property type="evidence" value="ECO:0007669"/>
    <property type="project" value="UniProtKB-KW"/>
</dbReference>
<dbReference type="PANTHER" id="PTHR32071:SF81">
    <property type="entry name" value="PROPIONATE CATABOLISM OPERON REGULATORY PROTEIN"/>
    <property type="match status" value="1"/>
</dbReference>
<dbReference type="EMBL" id="AP021876">
    <property type="protein sequence ID" value="BBO82424.1"/>
    <property type="molecule type" value="Genomic_DNA"/>
</dbReference>
<protein>
    <recommendedName>
        <fullName evidence="3">Sigma-54 factor interaction domain-containing protein</fullName>
    </recommendedName>
</protein>
<evidence type="ECO:0000259" key="3">
    <source>
        <dbReference type="PROSITE" id="PS50045"/>
    </source>
</evidence>
<gene>
    <name evidence="4" type="ORF">DSCO28_29900</name>
</gene>
<organism evidence="4 5">
    <name type="scientific">Desulfosarcina ovata subsp. sediminis</name>
    <dbReference type="NCBI Taxonomy" id="885957"/>
    <lineage>
        <taxon>Bacteria</taxon>
        <taxon>Pseudomonadati</taxon>
        <taxon>Thermodesulfobacteriota</taxon>
        <taxon>Desulfobacteria</taxon>
        <taxon>Desulfobacterales</taxon>
        <taxon>Desulfosarcinaceae</taxon>
        <taxon>Desulfosarcina</taxon>
    </lineage>
</organism>
<evidence type="ECO:0000313" key="5">
    <source>
        <dbReference type="Proteomes" id="UP000425960"/>
    </source>
</evidence>
<dbReference type="InterPro" id="IPR027417">
    <property type="entry name" value="P-loop_NTPase"/>
</dbReference>
<accession>A0A5K7ZLT3</accession>
<dbReference type="PROSITE" id="PS50045">
    <property type="entry name" value="SIGMA54_INTERACT_4"/>
    <property type="match status" value="1"/>
</dbReference>
<dbReference type="Proteomes" id="UP000425960">
    <property type="component" value="Chromosome"/>
</dbReference>
<dbReference type="GO" id="GO:0006355">
    <property type="term" value="P:regulation of DNA-templated transcription"/>
    <property type="evidence" value="ECO:0007669"/>
    <property type="project" value="InterPro"/>
</dbReference>
<proteinExistence type="predicted"/>
<evidence type="ECO:0000256" key="1">
    <source>
        <dbReference type="ARBA" id="ARBA00022741"/>
    </source>
</evidence>
<sequence length="125" mass="14070">MPTSVQVKFLRALQENEIVRVGSTEIVKVDVRIIAATHRDLIAETAAGRFRSDLFYRLAVAVLKIPPLRERKGDIGFLIDRLLGQVNLESANEPGYKDKNLQAAKNRPVRVCRVLCPQRPPARLL</sequence>
<dbReference type="SUPFAM" id="SSF52540">
    <property type="entry name" value="P-loop containing nucleoside triphosphate hydrolases"/>
    <property type="match status" value="1"/>
</dbReference>
<name>A0A5K7ZLT3_9BACT</name>
<evidence type="ECO:0000256" key="2">
    <source>
        <dbReference type="ARBA" id="ARBA00022840"/>
    </source>
</evidence>
<dbReference type="Gene3D" id="3.40.50.300">
    <property type="entry name" value="P-loop containing nucleotide triphosphate hydrolases"/>
    <property type="match status" value="1"/>
</dbReference>
<evidence type="ECO:0000313" key="4">
    <source>
        <dbReference type="EMBL" id="BBO82424.1"/>
    </source>
</evidence>
<reference evidence="4 5" key="1">
    <citation type="submission" date="2019-11" db="EMBL/GenBank/DDBJ databases">
        <title>Comparative genomics of hydrocarbon-degrading Desulfosarcina strains.</title>
        <authorList>
            <person name="Watanabe M."/>
            <person name="Kojima H."/>
            <person name="Fukui M."/>
        </authorList>
    </citation>
    <scope>NUCLEOTIDE SEQUENCE [LARGE SCALE GENOMIC DNA]</scope>
    <source>
        <strain evidence="4 5">28bB2T</strain>
    </source>
</reference>
<keyword evidence="1" id="KW-0547">Nucleotide-binding</keyword>